<dbReference type="EMBL" id="BMAT01013680">
    <property type="protein sequence ID" value="GFS18122.1"/>
    <property type="molecule type" value="Genomic_DNA"/>
</dbReference>
<feature type="compositionally biased region" description="Acidic residues" evidence="5">
    <location>
        <begin position="902"/>
        <end position="911"/>
    </location>
</feature>
<dbReference type="Gene3D" id="1.20.5.170">
    <property type="match status" value="1"/>
</dbReference>
<feature type="compositionally biased region" description="Low complexity" evidence="5">
    <location>
        <begin position="870"/>
        <end position="895"/>
    </location>
</feature>
<dbReference type="PANTHER" id="PTHR18875:SF8">
    <property type="entry name" value="COILED-COIL DOMAIN-CONTAINING PROTEIN 18"/>
    <property type="match status" value="1"/>
</dbReference>
<accession>A0AAV4J5P9</accession>
<feature type="coiled-coil region" evidence="4">
    <location>
        <begin position="687"/>
        <end position="792"/>
    </location>
</feature>
<comment type="subcellular location">
    <subcellularLocation>
        <location evidence="1">Cytoplasm</location>
    </subcellularLocation>
</comment>
<feature type="region of interest" description="Disordered" evidence="5">
    <location>
        <begin position="145"/>
        <end position="174"/>
    </location>
</feature>
<evidence type="ECO:0000256" key="2">
    <source>
        <dbReference type="ARBA" id="ARBA00022490"/>
    </source>
</evidence>
<dbReference type="PANTHER" id="PTHR18875">
    <property type="entry name" value="SARCOMA ANTIGEN NY-SAR-24/CYTOSKELETAL PROTEIN SOJO"/>
    <property type="match status" value="1"/>
</dbReference>
<gene>
    <name evidence="6" type="ORF">ElyMa_006839800</name>
</gene>
<evidence type="ECO:0000313" key="7">
    <source>
        <dbReference type="Proteomes" id="UP000762676"/>
    </source>
</evidence>
<dbReference type="SUPFAM" id="SSF57997">
    <property type="entry name" value="Tropomyosin"/>
    <property type="match status" value="1"/>
</dbReference>
<feature type="coiled-coil region" evidence="4">
    <location>
        <begin position="238"/>
        <end position="265"/>
    </location>
</feature>
<comment type="caution">
    <text evidence="6">The sequence shown here is derived from an EMBL/GenBank/DDBJ whole genome shotgun (WGS) entry which is preliminary data.</text>
</comment>
<evidence type="ECO:0000256" key="4">
    <source>
        <dbReference type="SAM" id="Coils"/>
    </source>
</evidence>
<evidence type="ECO:0000313" key="6">
    <source>
        <dbReference type="EMBL" id="GFS18122.1"/>
    </source>
</evidence>
<dbReference type="AlphaFoldDB" id="A0AAV4J5P9"/>
<feature type="region of interest" description="Disordered" evidence="5">
    <location>
        <begin position="831"/>
        <end position="943"/>
    </location>
</feature>
<keyword evidence="7" id="KW-1185">Reference proteome</keyword>
<dbReference type="Proteomes" id="UP000762676">
    <property type="component" value="Unassembled WGS sequence"/>
</dbReference>
<protein>
    <submittedName>
        <fullName evidence="6">Coiled-coil domain-containing protein 18</fullName>
    </submittedName>
</protein>
<dbReference type="GO" id="GO:0005737">
    <property type="term" value="C:cytoplasm"/>
    <property type="evidence" value="ECO:0007669"/>
    <property type="project" value="UniProtKB-SubCell"/>
</dbReference>
<reference evidence="6 7" key="1">
    <citation type="journal article" date="2021" name="Elife">
        <title>Chloroplast acquisition without the gene transfer in kleptoplastic sea slugs, Plakobranchus ocellatus.</title>
        <authorList>
            <person name="Maeda T."/>
            <person name="Takahashi S."/>
            <person name="Yoshida T."/>
            <person name="Shimamura S."/>
            <person name="Takaki Y."/>
            <person name="Nagai Y."/>
            <person name="Toyoda A."/>
            <person name="Suzuki Y."/>
            <person name="Arimoto A."/>
            <person name="Ishii H."/>
            <person name="Satoh N."/>
            <person name="Nishiyama T."/>
            <person name="Hasebe M."/>
            <person name="Maruyama T."/>
            <person name="Minagawa J."/>
            <person name="Obokata J."/>
            <person name="Shigenobu S."/>
        </authorList>
    </citation>
    <scope>NUCLEOTIDE SEQUENCE [LARGE SCALE GENOMIC DNA]</scope>
</reference>
<evidence type="ECO:0000256" key="5">
    <source>
        <dbReference type="SAM" id="MobiDB-lite"/>
    </source>
</evidence>
<name>A0AAV4J5P9_9GAST</name>
<sequence length="943" mass="108128">MEIVEDELRDAVATVTHERDDLMDQLSDTQASLSSQEAQINRLLEDVEKENTKRVDMESEKKDLEEQLDQLTAQIATLHRETANVRQLLREKQELEEQLEGHRAMAAEIAALMAELQHNQNKKLTMDDSGNFSIQNMKPLLPGSCAGDGRHVNTNENNNNNTDAELAGASDTNNNGLPCERGTNMMGELRNLFTNMDGEIQRLRTDLKQRDSDDRTYQNLHDELKILMDKVEIGVRCNHELEGLVSELEDDKRTLTCKMDELCHKLSERERQIACLDTRLNERNRQVVCLQEDANNKANRIMLLEKDVECFQRKSREIESDGNQTAEQLRAAECRMKELEDVLAMKECCIADLQDQIARNQKEMRCLQQKCDKRCECLNQQVYEYQKSAEQLTCDNETLRQKLTALTKTSDECKRNLRCREDQVRCLEAQVDELRMTLDEKDKLHCKVVESYQTKICKANEQIKNLECALMMCKNEVQMHLETMEKIRNHFECELSQRDQCIKQLKEELRKATEELKCRAEENCNLESANQDLNNKLQNAYCSLKTCEQNVCCLNEKLKAVENQMLKDKACYMKETEDLERRLSQALNNLACAQEEINRLKNCLAEKSAMVDCLQADKNSLCRDLAKCKEVACTLQEKLNKMEKDNQELCRQLQNKLDCVREVENAICNKEAELKCCQRCVDELQEKLKLVTQVDELEKLVECLNKDIEKRMKRVDEQLKKYECELCEKAKQNEALRMYQAEMEENNSCLMQKLGAAQRQLANLEKSTHSKLDNLNREIEDLTTRLADRDDQLLQSKECIQLKDAEIMRLKLRLCNSEHDAASCAEPPIRTRCSTNMSYHNNTSNTSVSSEKKSRKSANPAREGSTVGLNKISKSSSKVNASANSSNNNSNNAIVQSGNENIPDDFCDDESRDNLLDNRSLCVSGPGVNSTADDSSSPRNSIG</sequence>
<feature type="coiled-coil region" evidence="4">
    <location>
        <begin position="322"/>
        <end position="444"/>
    </location>
</feature>
<feature type="compositionally biased region" description="Polar residues" evidence="5">
    <location>
        <begin position="927"/>
        <end position="943"/>
    </location>
</feature>
<evidence type="ECO:0000256" key="3">
    <source>
        <dbReference type="ARBA" id="ARBA00023054"/>
    </source>
</evidence>
<dbReference type="Gene3D" id="1.10.287.1490">
    <property type="match status" value="1"/>
</dbReference>
<feature type="coiled-coil region" evidence="4">
    <location>
        <begin position="495"/>
        <end position="610"/>
    </location>
</feature>
<feature type="compositionally biased region" description="Polar residues" evidence="5">
    <location>
        <begin position="832"/>
        <end position="849"/>
    </location>
</feature>
<proteinExistence type="predicted"/>
<keyword evidence="3 4" id="KW-0175">Coiled coil</keyword>
<organism evidence="6 7">
    <name type="scientific">Elysia marginata</name>
    <dbReference type="NCBI Taxonomy" id="1093978"/>
    <lineage>
        <taxon>Eukaryota</taxon>
        <taxon>Metazoa</taxon>
        <taxon>Spiralia</taxon>
        <taxon>Lophotrochozoa</taxon>
        <taxon>Mollusca</taxon>
        <taxon>Gastropoda</taxon>
        <taxon>Heterobranchia</taxon>
        <taxon>Euthyneura</taxon>
        <taxon>Panpulmonata</taxon>
        <taxon>Sacoglossa</taxon>
        <taxon>Placobranchoidea</taxon>
        <taxon>Plakobranchidae</taxon>
        <taxon>Elysia</taxon>
    </lineage>
</organism>
<feature type="coiled-coil region" evidence="4">
    <location>
        <begin position="19"/>
        <end position="112"/>
    </location>
</feature>
<keyword evidence="2" id="KW-0963">Cytoplasm</keyword>
<evidence type="ECO:0000256" key="1">
    <source>
        <dbReference type="ARBA" id="ARBA00004496"/>
    </source>
</evidence>